<feature type="transmembrane region" description="Helical" evidence="9">
    <location>
        <begin position="100"/>
        <end position="125"/>
    </location>
</feature>
<dbReference type="Pfam" id="PF03739">
    <property type="entry name" value="LptF_LptG"/>
    <property type="match status" value="1"/>
</dbReference>
<accession>A0A368BQF3</accession>
<comment type="subcellular location">
    <subcellularLocation>
        <location evidence="2">Cell membrane</location>
        <topology evidence="2">Multi-pass membrane protein</topology>
    </subcellularLocation>
</comment>
<comment type="function">
    <text evidence="1">Part of the ABC transporter complex LptBFG involved in the translocation of lipopolysaccharide (LPS) from the inner membrane to the outer membrane.</text>
</comment>
<feature type="transmembrane region" description="Helical" evidence="9">
    <location>
        <begin position="21"/>
        <end position="43"/>
    </location>
</feature>
<dbReference type="GO" id="GO:0043190">
    <property type="term" value="C:ATP-binding cassette (ABC) transporter complex"/>
    <property type="evidence" value="ECO:0007669"/>
    <property type="project" value="TreeGrafter"/>
</dbReference>
<evidence type="ECO:0000256" key="6">
    <source>
        <dbReference type="ARBA" id="ARBA00022989"/>
    </source>
</evidence>
<keyword evidence="5 9" id="KW-0812">Transmembrane</keyword>
<dbReference type="EMBL" id="QOPC01000002">
    <property type="protein sequence ID" value="RCL39558.1"/>
    <property type="molecule type" value="Genomic_DNA"/>
</dbReference>
<feature type="transmembrane region" description="Helical" evidence="9">
    <location>
        <begin position="281"/>
        <end position="299"/>
    </location>
</feature>
<keyword evidence="6 9" id="KW-1133">Transmembrane helix</keyword>
<evidence type="ECO:0000256" key="5">
    <source>
        <dbReference type="ARBA" id="ARBA00022692"/>
    </source>
</evidence>
<feature type="transmembrane region" description="Helical" evidence="9">
    <location>
        <begin position="311"/>
        <end position="331"/>
    </location>
</feature>
<evidence type="ECO:0000313" key="10">
    <source>
        <dbReference type="EMBL" id="RCL39558.1"/>
    </source>
</evidence>
<protein>
    <submittedName>
        <fullName evidence="10">LptF/LptG family permease</fullName>
    </submittedName>
</protein>
<evidence type="ECO:0000256" key="9">
    <source>
        <dbReference type="SAM" id="Phobius"/>
    </source>
</evidence>
<dbReference type="AlphaFoldDB" id="A0A368BQF3"/>
<dbReference type="InterPro" id="IPR005495">
    <property type="entry name" value="LptG/LptF_permease"/>
</dbReference>
<dbReference type="PANTHER" id="PTHR33529:SF2">
    <property type="entry name" value="LIPOPOLYSACCHARIDE EXPORT SYSTEM PERMEASE PROTEIN LPTG"/>
    <property type="match status" value="1"/>
</dbReference>
<organism evidence="10 11">
    <name type="scientific">SAR86 cluster bacterium</name>
    <dbReference type="NCBI Taxonomy" id="2030880"/>
    <lineage>
        <taxon>Bacteria</taxon>
        <taxon>Pseudomonadati</taxon>
        <taxon>Pseudomonadota</taxon>
        <taxon>Gammaproteobacteria</taxon>
        <taxon>SAR86 cluster</taxon>
    </lineage>
</organism>
<dbReference type="Proteomes" id="UP000253032">
    <property type="component" value="Unassembled WGS sequence"/>
</dbReference>
<evidence type="ECO:0000256" key="3">
    <source>
        <dbReference type="ARBA" id="ARBA00007725"/>
    </source>
</evidence>
<evidence type="ECO:0000256" key="7">
    <source>
        <dbReference type="ARBA" id="ARBA00023136"/>
    </source>
</evidence>
<evidence type="ECO:0000256" key="4">
    <source>
        <dbReference type="ARBA" id="ARBA00022475"/>
    </source>
</evidence>
<keyword evidence="7 9" id="KW-0472">Membrane</keyword>
<sequence length="336" mass="37907">MAKLVIANIFNTYSQHLIRRSFLISTLVWIVMVFLDFSVTLVLELENINEDMDFYVILKSVLLEQPHKGMQYLESSTLIGTLIALTIFNQQGNLIFLRSVGFSPIKIVLISGIGPIVLSFFLIIIDEAIFLDLSKKSQALNQSEQSEEVFQWAISKKKLIGLERLNNLDAKSIQIIEFNEQQKIISSSNYNEGKLNNGELKLSNSSGQKTFHFPVSFLVSDSKLETFSLASLLSLKGSYKSLDDTWRINSLIYKRMLLPLSIIAIIFLAGSLMFENLRSVGVGRQIIIGISLGLIYDLLKDLSVASFMTYQWPVLIAHLLPIIILICIGSCKFKRI</sequence>
<reference evidence="10 11" key="1">
    <citation type="journal article" date="2018" name="Microbiome">
        <title>Fine metagenomic profile of the Mediterranean stratified and mixed water columns revealed by assembly and recruitment.</title>
        <authorList>
            <person name="Haro-Moreno J.M."/>
            <person name="Lopez-Perez M."/>
            <person name="De La Torre J.R."/>
            <person name="Picazo A."/>
            <person name="Camacho A."/>
            <person name="Rodriguez-Valera F."/>
        </authorList>
    </citation>
    <scope>NUCLEOTIDE SEQUENCE [LARGE SCALE GENOMIC DNA]</scope>
    <source>
        <strain evidence="10">MED-G84</strain>
    </source>
</reference>
<proteinExistence type="inferred from homology"/>
<gene>
    <name evidence="10" type="ORF">DBW98_00695</name>
</gene>
<evidence type="ECO:0000313" key="11">
    <source>
        <dbReference type="Proteomes" id="UP000253032"/>
    </source>
</evidence>
<comment type="caution">
    <text evidence="10">The sequence shown here is derived from an EMBL/GenBank/DDBJ whole genome shotgun (WGS) entry which is preliminary data.</text>
</comment>
<comment type="subunit">
    <text evidence="8">Component of the lipopolysaccharide transport and assembly complex. The LptBFG transporter is composed of two ATP-binding proteins (LptB) and two transmembrane proteins (LptF and LptG).</text>
</comment>
<dbReference type="GO" id="GO:0015920">
    <property type="term" value="P:lipopolysaccharide transport"/>
    <property type="evidence" value="ECO:0007669"/>
    <property type="project" value="TreeGrafter"/>
</dbReference>
<evidence type="ECO:0000256" key="1">
    <source>
        <dbReference type="ARBA" id="ARBA00002265"/>
    </source>
</evidence>
<keyword evidence="4" id="KW-1003">Cell membrane</keyword>
<comment type="similarity">
    <text evidence="3">Belongs to the LptF/LptG family.</text>
</comment>
<feature type="transmembrane region" description="Helical" evidence="9">
    <location>
        <begin position="256"/>
        <end position="274"/>
    </location>
</feature>
<name>A0A368BQF3_9GAMM</name>
<evidence type="ECO:0000256" key="2">
    <source>
        <dbReference type="ARBA" id="ARBA00004651"/>
    </source>
</evidence>
<evidence type="ECO:0000256" key="8">
    <source>
        <dbReference type="ARBA" id="ARBA00026081"/>
    </source>
</evidence>
<dbReference type="PANTHER" id="PTHR33529">
    <property type="entry name" value="SLR0882 PROTEIN-RELATED"/>
    <property type="match status" value="1"/>
</dbReference>